<name>A0A915HM61_ROMCU</name>
<sequence>MHAPYGVSNKFMDYMYNRFNIVPIIFEEMRAKRHSEGDNITVDKQYQGDCWFFETTHCKWESMCLRDIFLLTNYNGDENLPRLLHLEELDVDIDIAAQVRADKETEEEARREYARRQHKLQMAQGTAPLLPSEPLKSQLDQFLENVVSQASLNKYILGTELTSQDVYGQETTTPGGEPAEPQITLTQPKPEATKDTEEAEKLIMVIVEETPPLPIAASVPQPTARAEESEDSDYIVEIEDEVSSKSDELWDRRGLDANPMYAANFTNRTTYSSISPSDAAT</sequence>
<reference evidence="3" key="1">
    <citation type="submission" date="2022-11" db="UniProtKB">
        <authorList>
            <consortium name="WormBaseParasite"/>
        </authorList>
    </citation>
    <scope>IDENTIFICATION</scope>
</reference>
<protein>
    <submittedName>
        <fullName evidence="3">Uncharacterized protein</fullName>
    </submittedName>
</protein>
<accession>A0A915HM61</accession>
<dbReference type="AlphaFoldDB" id="A0A915HM61"/>
<keyword evidence="2" id="KW-1185">Reference proteome</keyword>
<evidence type="ECO:0000256" key="1">
    <source>
        <dbReference type="SAM" id="MobiDB-lite"/>
    </source>
</evidence>
<dbReference type="Proteomes" id="UP000887565">
    <property type="component" value="Unplaced"/>
</dbReference>
<evidence type="ECO:0000313" key="2">
    <source>
        <dbReference type="Proteomes" id="UP000887565"/>
    </source>
</evidence>
<proteinExistence type="predicted"/>
<organism evidence="2 3">
    <name type="scientific">Romanomermis culicivorax</name>
    <name type="common">Nematode worm</name>
    <dbReference type="NCBI Taxonomy" id="13658"/>
    <lineage>
        <taxon>Eukaryota</taxon>
        <taxon>Metazoa</taxon>
        <taxon>Ecdysozoa</taxon>
        <taxon>Nematoda</taxon>
        <taxon>Enoplea</taxon>
        <taxon>Dorylaimia</taxon>
        <taxon>Mermithida</taxon>
        <taxon>Mermithoidea</taxon>
        <taxon>Mermithidae</taxon>
        <taxon>Romanomermis</taxon>
    </lineage>
</organism>
<evidence type="ECO:0000313" key="3">
    <source>
        <dbReference type="WBParaSite" id="nRc.2.0.1.t02575-RA"/>
    </source>
</evidence>
<dbReference type="WBParaSite" id="nRc.2.0.1.t02575-RA">
    <property type="protein sequence ID" value="nRc.2.0.1.t02575-RA"/>
    <property type="gene ID" value="nRc.2.0.1.g02575"/>
</dbReference>
<feature type="region of interest" description="Disordered" evidence="1">
    <location>
        <begin position="167"/>
        <end position="194"/>
    </location>
</feature>